<evidence type="ECO:0000256" key="1">
    <source>
        <dbReference type="ARBA" id="ARBA00001958"/>
    </source>
</evidence>
<dbReference type="InterPro" id="IPR040442">
    <property type="entry name" value="Pyrv_kinase-like_dom_sf"/>
</dbReference>
<dbReference type="FunCoup" id="A0A7R8UH00">
    <property type="interactions" value="139"/>
</dbReference>
<name>A0A7R8UH00_HERIL</name>
<feature type="domain" description="Pyruvate kinase C-terminal" evidence="6">
    <location>
        <begin position="507"/>
        <end position="618"/>
    </location>
</feature>
<evidence type="ECO:0000259" key="5">
    <source>
        <dbReference type="Pfam" id="PF00224"/>
    </source>
</evidence>
<dbReference type="SUPFAM" id="SSF50800">
    <property type="entry name" value="PK beta-barrel domain-like"/>
    <property type="match status" value="1"/>
</dbReference>
<comment type="cofactor">
    <cofactor evidence="1">
        <name>K(+)</name>
        <dbReference type="ChEBI" id="CHEBI:29103"/>
    </cofactor>
</comment>
<dbReference type="InterPro" id="IPR015793">
    <property type="entry name" value="Pyrv_Knase_brl"/>
</dbReference>
<sequence>MDVQRLSPQVSTYLIAEKANENDPMRRFDSDSIAMIPTSQRDFKMIFMSASYSNRNPSNDFRTQNATIASVQLSCRTLQTARVTASLRKALSSMKIHSWKTDYALKDVSSVPIDTADNMFEKVESKQVAWYQEFSSVGPILNDKDIFLYNKLLAKIRIDDSLNDMLGLMLHGVSLFCYNMQYGTTDDHMNLWNRISQARRFASHVKDIPFVFALIPEISYREPMTGKLKRGIGSIVLTTGTKVIVTTDRSYAKRCSKKVIYINFRHQLASLRPPDTIQIGEVSLRVRKVIKLSLECDVLMGGKILPKTEVHLPAHVRPDLSRPSREELEDLTFLIGNGINCMILPIAGNESYLGSIKTALHLFEFDEMHILARVREMELLEDEHAKWIAANYEGVILITGSCPCSEIPLHEKVKNFMKVMYDMQKPIILQCIHNKSCSKGVQFDCRNLDFDYFFYYPDGYYLSDCESTPHLQLVQRSVQSDTIKIIEDIAQQKLSEPFVDKSFSGSDSMARVIAKASYEFNAKAILICSSTGRMAMKVSHFRPKCPIIVLTKNQRVTRYLKVFYNIRIAFYVEMAEAKNLSRSDLLVARLLHGLVHGLSLHIFEHDDVIIFCYKDPADVAFANVMIPFQVDAKTVRGHFESLEAKTK</sequence>
<dbReference type="InterPro" id="IPR001697">
    <property type="entry name" value="Pyr_Knase"/>
</dbReference>
<dbReference type="GO" id="GO:0004743">
    <property type="term" value="F:pyruvate kinase activity"/>
    <property type="evidence" value="ECO:0007669"/>
    <property type="project" value="InterPro"/>
</dbReference>
<dbReference type="GO" id="GO:0000287">
    <property type="term" value="F:magnesium ion binding"/>
    <property type="evidence" value="ECO:0007669"/>
    <property type="project" value="InterPro"/>
</dbReference>
<dbReference type="EMBL" id="LR899010">
    <property type="protein sequence ID" value="CAD7080449.1"/>
    <property type="molecule type" value="Genomic_DNA"/>
</dbReference>
<dbReference type="Proteomes" id="UP000594454">
    <property type="component" value="Chromosome 2"/>
</dbReference>
<evidence type="ECO:0000256" key="3">
    <source>
        <dbReference type="ARBA" id="ARBA00022723"/>
    </source>
</evidence>
<organism evidence="7 8">
    <name type="scientific">Hermetia illucens</name>
    <name type="common">Black soldier fly</name>
    <dbReference type="NCBI Taxonomy" id="343691"/>
    <lineage>
        <taxon>Eukaryota</taxon>
        <taxon>Metazoa</taxon>
        <taxon>Ecdysozoa</taxon>
        <taxon>Arthropoda</taxon>
        <taxon>Hexapoda</taxon>
        <taxon>Insecta</taxon>
        <taxon>Pterygota</taxon>
        <taxon>Neoptera</taxon>
        <taxon>Endopterygota</taxon>
        <taxon>Diptera</taxon>
        <taxon>Brachycera</taxon>
        <taxon>Stratiomyomorpha</taxon>
        <taxon>Stratiomyidae</taxon>
        <taxon>Hermetiinae</taxon>
        <taxon>Hermetia</taxon>
    </lineage>
</organism>
<dbReference type="InterPro" id="IPR015806">
    <property type="entry name" value="Pyrv_Knase_insert_dom_sf"/>
</dbReference>
<dbReference type="OrthoDB" id="8050074at2759"/>
<dbReference type="Gene3D" id="2.40.33.10">
    <property type="entry name" value="PK beta-barrel domain-like"/>
    <property type="match status" value="1"/>
</dbReference>
<dbReference type="InterPro" id="IPR011037">
    <property type="entry name" value="Pyrv_Knase-like_insert_dom_sf"/>
</dbReference>
<dbReference type="Gene3D" id="3.20.20.60">
    <property type="entry name" value="Phosphoenolpyruvate-binding domains"/>
    <property type="match status" value="1"/>
</dbReference>
<evidence type="ECO:0000313" key="7">
    <source>
        <dbReference type="EMBL" id="CAD7080449.1"/>
    </source>
</evidence>
<keyword evidence="3" id="KW-0479">Metal-binding</keyword>
<evidence type="ECO:0000256" key="2">
    <source>
        <dbReference type="ARBA" id="ARBA00022679"/>
    </source>
</evidence>
<dbReference type="AlphaFoldDB" id="A0A7R8UH00"/>
<reference evidence="7 8" key="1">
    <citation type="submission" date="2020-11" db="EMBL/GenBank/DDBJ databases">
        <authorList>
            <person name="Wallbank WR R."/>
            <person name="Pardo Diaz C."/>
            <person name="Kozak K."/>
            <person name="Martin S."/>
            <person name="Jiggins C."/>
            <person name="Moest M."/>
            <person name="Warren A I."/>
            <person name="Generalovic N T."/>
            <person name="Byers J.R.P. K."/>
            <person name="Montejo-Kovacevich G."/>
            <person name="Yen C E."/>
        </authorList>
    </citation>
    <scope>NUCLEOTIDE SEQUENCE [LARGE SCALE GENOMIC DNA]</scope>
</reference>
<keyword evidence="2" id="KW-0808">Transferase</keyword>
<dbReference type="Pfam" id="PF00224">
    <property type="entry name" value="PK"/>
    <property type="match status" value="1"/>
</dbReference>
<dbReference type="Gene3D" id="3.40.1380.20">
    <property type="entry name" value="Pyruvate kinase, C-terminal domain"/>
    <property type="match status" value="1"/>
</dbReference>
<evidence type="ECO:0000259" key="6">
    <source>
        <dbReference type="Pfam" id="PF02887"/>
    </source>
</evidence>
<keyword evidence="8" id="KW-1185">Reference proteome</keyword>
<accession>A0A7R8UH00</accession>
<dbReference type="Pfam" id="PF02887">
    <property type="entry name" value="PK_C"/>
    <property type="match status" value="1"/>
</dbReference>
<dbReference type="OMA" id="MHCDGMR"/>
<dbReference type="InterPro" id="IPR015795">
    <property type="entry name" value="Pyrv_Knase_C"/>
</dbReference>
<feature type="domain" description="Pyruvate kinase barrel" evidence="5">
    <location>
        <begin position="163"/>
        <end position="401"/>
    </location>
</feature>
<gene>
    <name evidence="7" type="ORF">HERILL_LOCUS3602</name>
</gene>
<keyword evidence="4" id="KW-0460">Magnesium</keyword>
<protein>
    <recommendedName>
        <fullName evidence="9">Pyruvate kinase</fullName>
    </recommendedName>
</protein>
<dbReference type="GO" id="GO:0030955">
    <property type="term" value="F:potassium ion binding"/>
    <property type="evidence" value="ECO:0007669"/>
    <property type="project" value="InterPro"/>
</dbReference>
<evidence type="ECO:0000313" key="8">
    <source>
        <dbReference type="Proteomes" id="UP000594454"/>
    </source>
</evidence>
<evidence type="ECO:0000256" key="4">
    <source>
        <dbReference type="ARBA" id="ARBA00022842"/>
    </source>
</evidence>
<dbReference type="PANTHER" id="PTHR11817">
    <property type="entry name" value="PYRUVATE KINASE"/>
    <property type="match status" value="1"/>
</dbReference>
<dbReference type="InParanoid" id="A0A7R8UH00"/>
<evidence type="ECO:0008006" key="9">
    <source>
        <dbReference type="Google" id="ProtNLM"/>
    </source>
</evidence>
<proteinExistence type="predicted"/>
<dbReference type="InterPro" id="IPR036918">
    <property type="entry name" value="Pyrv_Knase_C_sf"/>
</dbReference>
<dbReference type="SUPFAM" id="SSF52935">
    <property type="entry name" value="PK C-terminal domain-like"/>
    <property type="match status" value="1"/>
</dbReference>